<dbReference type="SUPFAM" id="SSF56784">
    <property type="entry name" value="HAD-like"/>
    <property type="match status" value="1"/>
</dbReference>
<evidence type="ECO:0000256" key="2">
    <source>
        <dbReference type="ARBA" id="ARBA00006024"/>
    </source>
</evidence>
<dbReference type="Pfam" id="PF00702">
    <property type="entry name" value="Hydrolase"/>
    <property type="match status" value="1"/>
</dbReference>
<dbReference type="InterPro" id="IPR023299">
    <property type="entry name" value="ATPase_P-typ_cyto_dom_N"/>
</dbReference>
<keyword evidence="6 11" id="KW-0547">Nucleotide-binding</keyword>
<dbReference type="STRING" id="364200.SAMN04488515_0178"/>
<evidence type="ECO:0000256" key="1">
    <source>
        <dbReference type="ARBA" id="ARBA00004651"/>
    </source>
</evidence>
<evidence type="ECO:0000313" key="14">
    <source>
        <dbReference type="Proteomes" id="UP000199167"/>
    </source>
</evidence>
<evidence type="ECO:0000256" key="5">
    <source>
        <dbReference type="ARBA" id="ARBA00022723"/>
    </source>
</evidence>
<dbReference type="InterPro" id="IPR006121">
    <property type="entry name" value="HMA_dom"/>
</dbReference>
<evidence type="ECO:0000256" key="8">
    <source>
        <dbReference type="ARBA" id="ARBA00022967"/>
    </source>
</evidence>
<dbReference type="GO" id="GO:0005886">
    <property type="term" value="C:plasma membrane"/>
    <property type="evidence" value="ECO:0007669"/>
    <property type="project" value="UniProtKB-SubCell"/>
</dbReference>
<dbReference type="Pfam" id="PF00403">
    <property type="entry name" value="HMA"/>
    <property type="match status" value="1"/>
</dbReference>
<dbReference type="Gene3D" id="2.70.150.10">
    <property type="entry name" value="Calcium-transporting ATPase, cytoplasmic transduction domain A"/>
    <property type="match status" value="1"/>
</dbReference>
<protein>
    <submittedName>
        <fullName evidence="13">Cu+-exporting ATPase</fullName>
    </submittedName>
</protein>
<dbReference type="Gene3D" id="3.30.70.100">
    <property type="match status" value="1"/>
</dbReference>
<dbReference type="InterPro" id="IPR023214">
    <property type="entry name" value="HAD_sf"/>
</dbReference>
<dbReference type="NCBIfam" id="TIGR01525">
    <property type="entry name" value="ATPase-IB_hvy"/>
    <property type="match status" value="1"/>
</dbReference>
<dbReference type="SUPFAM" id="SSF81660">
    <property type="entry name" value="Metal cation-transporting ATPase, ATP-binding domain N"/>
    <property type="match status" value="1"/>
</dbReference>
<dbReference type="InterPro" id="IPR023298">
    <property type="entry name" value="ATPase_P-typ_TM_dom_sf"/>
</dbReference>
<keyword evidence="4 11" id="KW-0812">Transmembrane</keyword>
<dbReference type="GO" id="GO:0005507">
    <property type="term" value="F:copper ion binding"/>
    <property type="evidence" value="ECO:0007669"/>
    <property type="project" value="TreeGrafter"/>
</dbReference>
<name>A0A1I0MQJ7_9RHOB</name>
<dbReference type="NCBIfam" id="TIGR01511">
    <property type="entry name" value="ATPase-IB1_Cu"/>
    <property type="match status" value="1"/>
</dbReference>
<keyword evidence="9 11" id="KW-1133">Transmembrane helix</keyword>
<organism evidence="13 14">
    <name type="scientific">Cognatiyoonia koreensis</name>
    <dbReference type="NCBI Taxonomy" id="364200"/>
    <lineage>
        <taxon>Bacteria</taxon>
        <taxon>Pseudomonadati</taxon>
        <taxon>Pseudomonadota</taxon>
        <taxon>Alphaproteobacteria</taxon>
        <taxon>Rhodobacterales</taxon>
        <taxon>Paracoccaceae</taxon>
        <taxon>Cognatiyoonia</taxon>
    </lineage>
</organism>
<dbReference type="Pfam" id="PF00122">
    <property type="entry name" value="E1-E2_ATPase"/>
    <property type="match status" value="1"/>
</dbReference>
<reference evidence="13 14" key="1">
    <citation type="submission" date="2016-10" db="EMBL/GenBank/DDBJ databases">
        <authorList>
            <person name="de Groot N.N."/>
        </authorList>
    </citation>
    <scope>NUCLEOTIDE SEQUENCE [LARGE SCALE GENOMIC DNA]</scope>
    <source>
        <strain evidence="13 14">DSM 17925</strain>
    </source>
</reference>
<dbReference type="GO" id="GO:0055070">
    <property type="term" value="P:copper ion homeostasis"/>
    <property type="evidence" value="ECO:0007669"/>
    <property type="project" value="TreeGrafter"/>
</dbReference>
<dbReference type="EMBL" id="FOIZ01000001">
    <property type="protein sequence ID" value="SEV90912.1"/>
    <property type="molecule type" value="Genomic_DNA"/>
</dbReference>
<evidence type="ECO:0000256" key="11">
    <source>
        <dbReference type="RuleBase" id="RU362081"/>
    </source>
</evidence>
<keyword evidence="7 11" id="KW-0067">ATP-binding</keyword>
<dbReference type="CDD" id="cd00371">
    <property type="entry name" value="HMA"/>
    <property type="match status" value="1"/>
</dbReference>
<evidence type="ECO:0000256" key="6">
    <source>
        <dbReference type="ARBA" id="ARBA00022741"/>
    </source>
</evidence>
<dbReference type="InterPro" id="IPR008250">
    <property type="entry name" value="ATPase_P-typ_transduc_dom_A_sf"/>
</dbReference>
<dbReference type="InterPro" id="IPR018303">
    <property type="entry name" value="ATPase_P-typ_P_site"/>
</dbReference>
<dbReference type="RefSeq" id="WP_089989127.1">
    <property type="nucleotide sequence ID" value="NZ_FOIZ01000001.1"/>
</dbReference>
<dbReference type="PANTHER" id="PTHR43520:SF8">
    <property type="entry name" value="P-TYPE CU(+) TRANSPORTER"/>
    <property type="match status" value="1"/>
</dbReference>
<feature type="transmembrane region" description="Helical" evidence="11">
    <location>
        <begin position="166"/>
        <end position="189"/>
    </location>
</feature>
<dbReference type="InterPro" id="IPR044492">
    <property type="entry name" value="P_typ_ATPase_HD_dom"/>
</dbReference>
<dbReference type="PANTHER" id="PTHR43520">
    <property type="entry name" value="ATP7, ISOFORM B"/>
    <property type="match status" value="1"/>
</dbReference>
<feature type="transmembrane region" description="Helical" evidence="11">
    <location>
        <begin position="351"/>
        <end position="370"/>
    </location>
</feature>
<feature type="transmembrane region" description="Helical" evidence="11">
    <location>
        <begin position="376"/>
        <end position="399"/>
    </location>
</feature>
<evidence type="ECO:0000256" key="10">
    <source>
        <dbReference type="ARBA" id="ARBA00023136"/>
    </source>
</evidence>
<dbReference type="SFLD" id="SFLDS00003">
    <property type="entry name" value="Haloacid_Dehalogenase"/>
    <property type="match status" value="1"/>
</dbReference>
<dbReference type="PRINTS" id="PR00119">
    <property type="entry name" value="CATATPASE"/>
</dbReference>
<keyword evidence="14" id="KW-1185">Reference proteome</keyword>
<dbReference type="CDD" id="cd02094">
    <property type="entry name" value="P-type_ATPase_Cu-like"/>
    <property type="match status" value="1"/>
</dbReference>
<dbReference type="InterPro" id="IPR036412">
    <property type="entry name" value="HAD-like_sf"/>
</dbReference>
<feature type="transmembrane region" description="Helical" evidence="11">
    <location>
        <begin position="195"/>
        <end position="214"/>
    </location>
</feature>
<gene>
    <name evidence="13" type="ORF">SAMN04488515_0178</name>
</gene>
<keyword evidence="3 11" id="KW-1003">Cell membrane</keyword>
<dbReference type="InterPro" id="IPR027256">
    <property type="entry name" value="P-typ_ATPase_IB"/>
</dbReference>
<dbReference type="FunFam" id="2.70.150.10:FF:000020">
    <property type="entry name" value="Copper-exporting P-type ATPase A"/>
    <property type="match status" value="1"/>
</dbReference>
<comment type="subcellular location">
    <subcellularLocation>
        <location evidence="1">Cell membrane</location>
        <topology evidence="1">Multi-pass membrane protein</topology>
    </subcellularLocation>
</comment>
<dbReference type="GO" id="GO:0005524">
    <property type="term" value="F:ATP binding"/>
    <property type="evidence" value="ECO:0007669"/>
    <property type="project" value="UniProtKB-UniRule"/>
</dbReference>
<dbReference type="Proteomes" id="UP000199167">
    <property type="component" value="Unassembled WGS sequence"/>
</dbReference>
<dbReference type="GO" id="GO:0016887">
    <property type="term" value="F:ATP hydrolysis activity"/>
    <property type="evidence" value="ECO:0007669"/>
    <property type="project" value="InterPro"/>
</dbReference>
<evidence type="ECO:0000256" key="4">
    <source>
        <dbReference type="ARBA" id="ARBA00022692"/>
    </source>
</evidence>
<evidence type="ECO:0000256" key="9">
    <source>
        <dbReference type="ARBA" id="ARBA00022989"/>
    </source>
</evidence>
<dbReference type="PROSITE" id="PS50846">
    <property type="entry name" value="HMA_2"/>
    <property type="match status" value="1"/>
</dbReference>
<keyword evidence="10 11" id="KW-0472">Membrane</keyword>
<comment type="similarity">
    <text evidence="2 11">Belongs to the cation transport ATPase (P-type) (TC 3.A.3) family. Type IB subfamily.</text>
</comment>
<dbReference type="Gene3D" id="3.40.50.1000">
    <property type="entry name" value="HAD superfamily/HAD-like"/>
    <property type="match status" value="1"/>
</dbReference>
<keyword evidence="8" id="KW-1278">Translocase</keyword>
<dbReference type="AlphaFoldDB" id="A0A1I0MQJ7"/>
<dbReference type="SUPFAM" id="SSF55008">
    <property type="entry name" value="HMA, heavy metal-associated domain"/>
    <property type="match status" value="1"/>
</dbReference>
<keyword evidence="5 11" id="KW-0479">Metal-binding</keyword>
<accession>A0A1I0MQJ7</accession>
<dbReference type="OrthoDB" id="9807843at2"/>
<evidence type="ECO:0000256" key="7">
    <source>
        <dbReference type="ARBA" id="ARBA00022840"/>
    </source>
</evidence>
<dbReference type="SFLD" id="SFLDG00002">
    <property type="entry name" value="C1.7:_P-type_atpase_like"/>
    <property type="match status" value="1"/>
</dbReference>
<evidence type="ECO:0000259" key="12">
    <source>
        <dbReference type="PROSITE" id="PS50846"/>
    </source>
</evidence>
<dbReference type="PRINTS" id="PR00943">
    <property type="entry name" value="CUATPASE"/>
</dbReference>
<sequence>MSETVRLSISGLSCASCAGRSERAMAALAGVESAAVNLATHTAIVTYAPDAVTPDDIASASGSAGYPAKVEVDLNALGQDSEQAQEQVELSKATLLAAVLTLPVFILEMGGHVIPGFMGLIDNSIGHTNSWAIQFILITAVLIGPGARFFRIGVPALLRGAPEMNSLVALGTFAAWAYSTLALFTPALFPENTRAVYFESAGVITTLILLGRWLEARAKGRTGAAIKRLIGLQPQTALVERDGAVNAVPLESVVIGDTLQLRPGERVAVDGEVIEGASFIDESMLTGEPVPVQKTIGDAVVGGTVNGTGAIRYRATAVGGQTVLAQIVRMVADAQGTKLPVQALVDRVTRVFVPVVMALAALTAAVWLVFGPAPAVPFALVAGISVLIIACPCAMGLATPTSIMVGIGRAAEAGVLFRKGDALQSLQTVAVVAFDKTGTLTRGRPQMTTFAVAPEFDEAAVLAAVASVESRSEHPIAAAIVAAAEARDLSIPEVSAFNSVTGMGATAQVGDDDVIVGAGRFMAASAIALGQLEAKGAEIAAKGITPVYAAINGKIAAVIGVSDPVKPSSAATVAGLHAQGIKVAMITGDHHATAEAIASSLGIDHVVADVLPDGKVAAIEGLRAQYGPVAFVGDGINDAPALATADVGIAVGSGTDVAIEAADVVLSGHDLETVQKAFVISRKTMRNIRQNLFWAFAYNAALIPVAAGVLYPVNGMLLSPMLAAGAMALSSVFVVSNALRLRRVALT</sequence>
<feature type="transmembrane region" description="Helical" evidence="11">
    <location>
        <begin position="131"/>
        <end position="154"/>
    </location>
</feature>
<dbReference type="InterPro" id="IPR036163">
    <property type="entry name" value="HMA_dom_sf"/>
</dbReference>
<feature type="transmembrane region" description="Helical" evidence="11">
    <location>
        <begin position="717"/>
        <end position="739"/>
    </location>
</feature>
<evidence type="ECO:0000256" key="3">
    <source>
        <dbReference type="ARBA" id="ARBA00022475"/>
    </source>
</evidence>
<dbReference type="InterPro" id="IPR059000">
    <property type="entry name" value="ATPase_P-type_domA"/>
</dbReference>
<dbReference type="InterPro" id="IPR001757">
    <property type="entry name" value="P_typ_ATPase"/>
</dbReference>
<dbReference type="Gene3D" id="3.40.1110.10">
    <property type="entry name" value="Calcium-transporting ATPase, cytoplasmic domain N"/>
    <property type="match status" value="1"/>
</dbReference>
<evidence type="ECO:0000313" key="13">
    <source>
        <dbReference type="EMBL" id="SEV90912.1"/>
    </source>
</evidence>
<dbReference type="SUPFAM" id="SSF81653">
    <property type="entry name" value="Calcium ATPase, transduction domain A"/>
    <property type="match status" value="1"/>
</dbReference>
<dbReference type="NCBIfam" id="TIGR01512">
    <property type="entry name" value="ATPase-IB2_Cd"/>
    <property type="match status" value="1"/>
</dbReference>
<feature type="domain" description="HMA" evidence="12">
    <location>
        <begin position="3"/>
        <end position="69"/>
    </location>
</feature>
<dbReference type="SFLD" id="SFLDF00027">
    <property type="entry name" value="p-type_atpase"/>
    <property type="match status" value="1"/>
</dbReference>
<dbReference type="PROSITE" id="PS00154">
    <property type="entry name" value="ATPASE_E1_E2"/>
    <property type="match status" value="1"/>
</dbReference>
<dbReference type="GO" id="GO:0060003">
    <property type="term" value="P:copper ion export"/>
    <property type="evidence" value="ECO:0007669"/>
    <property type="project" value="UniProtKB-ARBA"/>
</dbReference>
<dbReference type="NCBIfam" id="TIGR01494">
    <property type="entry name" value="ATPase_P-type"/>
    <property type="match status" value="1"/>
</dbReference>
<proteinExistence type="inferred from homology"/>
<dbReference type="GO" id="GO:0043682">
    <property type="term" value="F:P-type divalent copper transporter activity"/>
    <property type="evidence" value="ECO:0007669"/>
    <property type="project" value="TreeGrafter"/>
</dbReference>
<dbReference type="SUPFAM" id="SSF81665">
    <property type="entry name" value="Calcium ATPase, transmembrane domain M"/>
    <property type="match status" value="1"/>
</dbReference>
<feature type="transmembrane region" description="Helical" evidence="11">
    <location>
        <begin position="692"/>
        <end position="711"/>
    </location>
</feature>
<dbReference type="FunFam" id="3.30.70.100:FF:000001">
    <property type="entry name" value="ATPase copper transporting beta"/>
    <property type="match status" value="1"/>
</dbReference>
<feature type="transmembrane region" description="Helical" evidence="11">
    <location>
        <begin position="93"/>
        <end position="111"/>
    </location>
</feature>